<feature type="chain" id="PRO_5023012359" evidence="2">
    <location>
        <begin position="29"/>
        <end position="205"/>
    </location>
</feature>
<evidence type="ECO:0000313" key="4">
    <source>
        <dbReference type="Proteomes" id="UP000321196"/>
    </source>
</evidence>
<gene>
    <name evidence="3" type="ORF">FVP60_07715</name>
</gene>
<comment type="caution">
    <text evidence="3">The sequence shown here is derived from an EMBL/GenBank/DDBJ whole genome shotgun (WGS) entry which is preliminary data.</text>
</comment>
<dbReference type="Proteomes" id="UP000321196">
    <property type="component" value="Unassembled WGS sequence"/>
</dbReference>
<dbReference type="AlphaFoldDB" id="A0A5C8HP21"/>
<dbReference type="PROSITE" id="PS51257">
    <property type="entry name" value="PROKAR_LIPOPROTEIN"/>
    <property type="match status" value="1"/>
</dbReference>
<sequence>MTTGHRRIASLITITVSAAMLTGCVALQIPDESSGGGSTPTPHTAAPTAASSPTPTADASGAPAGWGSFEPCGHEYGVDWVWVDGFPADEMDENALYPQCAEVWLMSLGATETMLTTFVENVSSASINDLGSDLIADGYIETVATFNPDLPPDDGFYGALVYYRGSDTSPDATGIAIEVYGEDEHNDTFQIYVDYFSPETRALDQ</sequence>
<evidence type="ECO:0000256" key="2">
    <source>
        <dbReference type="SAM" id="SignalP"/>
    </source>
</evidence>
<proteinExistence type="predicted"/>
<organism evidence="3 4">
    <name type="scientific">Microbacterium mitrae</name>
    <dbReference type="NCBI Taxonomy" id="664640"/>
    <lineage>
        <taxon>Bacteria</taxon>
        <taxon>Bacillati</taxon>
        <taxon>Actinomycetota</taxon>
        <taxon>Actinomycetes</taxon>
        <taxon>Micrococcales</taxon>
        <taxon>Microbacteriaceae</taxon>
        <taxon>Microbacterium</taxon>
    </lineage>
</organism>
<feature type="compositionally biased region" description="Low complexity" evidence="1">
    <location>
        <begin position="39"/>
        <end position="64"/>
    </location>
</feature>
<accession>A0A5C8HP21</accession>
<reference evidence="3 4" key="1">
    <citation type="submission" date="2019-08" db="EMBL/GenBank/DDBJ databases">
        <authorList>
            <person name="Dong K."/>
        </authorList>
    </citation>
    <scope>NUCLEOTIDE SEQUENCE [LARGE SCALE GENOMIC DNA]</scope>
    <source>
        <strain evidence="3 4">M4-8</strain>
    </source>
</reference>
<dbReference type="RefSeq" id="WP_147825696.1">
    <property type="nucleotide sequence ID" value="NZ_BAAARG010000002.1"/>
</dbReference>
<evidence type="ECO:0000313" key="3">
    <source>
        <dbReference type="EMBL" id="TXK04561.1"/>
    </source>
</evidence>
<feature type="signal peptide" evidence="2">
    <location>
        <begin position="1"/>
        <end position="28"/>
    </location>
</feature>
<evidence type="ECO:0000256" key="1">
    <source>
        <dbReference type="SAM" id="MobiDB-lite"/>
    </source>
</evidence>
<name>A0A5C8HP21_9MICO</name>
<protein>
    <submittedName>
        <fullName evidence="3">Uncharacterized protein</fullName>
    </submittedName>
</protein>
<keyword evidence="2" id="KW-0732">Signal</keyword>
<keyword evidence="4" id="KW-1185">Reference proteome</keyword>
<feature type="region of interest" description="Disordered" evidence="1">
    <location>
        <begin position="32"/>
        <end position="64"/>
    </location>
</feature>
<dbReference type="EMBL" id="VRSW01000002">
    <property type="protein sequence ID" value="TXK04561.1"/>
    <property type="molecule type" value="Genomic_DNA"/>
</dbReference>